<accession>A0A1G6IIZ3</accession>
<dbReference type="Pfam" id="PF18780">
    <property type="entry name" value="HNH_repeat"/>
    <property type="match status" value="3"/>
</dbReference>
<dbReference type="Proteomes" id="UP000324021">
    <property type="component" value="Unassembled WGS sequence"/>
</dbReference>
<dbReference type="AlphaFoldDB" id="A0A1G6IIZ3"/>
<sequence>MPTDDDYLEDLRQFAEELQKTPTRTEMNEQGPHSSTPYYNRWDSWNDALEAAGLDSNHEYVSDEELLDDLRRLANEHGQPVLVDDVDTHGEYDPSTYFRRFDSWFAAREQAGLNPEDVRPGRRVDEDDLLECVQELAVELGRPPSKSEMNDRGEFSVTPYLRRWETWEQALEAAGLGTQE</sequence>
<proteinExistence type="predicted"/>
<protein>
    <submittedName>
        <fullName evidence="2">Uncharacterized protein</fullName>
    </submittedName>
</protein>
<evidence type="ECO:0000313" key="2">
    <source>
        <dbReference type="EMBL" id="SDC06421.1"/>
    </source>
</evidence>
<reference evidence="2 3" key="1">
    <citation type="submission" date="2016-10" db="EMBL/GenBank/DDBJ databases">
        <authorList>
            <person name="Varghese N."/>
            <person name="Submissions S."/>
        </authorList>
    </citation>
    <scope>NUCLEOTIDE SEQUENCE [LARGE SCALE GENOMIC DNA]</scope>
    <source>
        <strain evidence="2 3">CDM_1</strain>
    </source>
</reference>
<dbReference type="RefSeq" id="WP_149782219.1">
    <property type="nucleotide sequence ID" value="NZ_FMZP01000001.1"/>
</dbReference>
<organism evidence="2 3">
    <name type="scientific">Natrinema hispanicum</name>
    <dbReference type="NCBI Taxonomy" id="392421"/>
    <lineage>
        <taxon>Archaea</taxon>
        <taxon>Methanobacteriati</taxon>
        <taxon>Methanobacteriota</taxon>
        <taxon>Stenosarchaea group</taxon>
        <taxon>Halobacteria</taxon>
        <taxon>Halobacteriales</taxon>
        <taxon>Natrialbaceae</taxon>
        <taxon>Natrinema</taxon>
    </lineage>
</organism>
<dbReference type="InterPro" id="IPR041025">
    <property type="entry name" value="HNH_repeat"/>
</dbReference>
<dbReference type="EMBL" id="FMZP01000001">
    <property type="protein sequence ID" value="SDC06421.1"/>
    <property type="molecule type" value="Genomic_DNA"/>
</dbReference>
<feature type="region of interest" description="Disordered" evidence="1">
    <location>
        <begin position="17"/>
        <end position="38"/>
    </location>
</feature>
<gene>
    <name evidence="2" type="ORF">SAMN05192552_1001277</name>
</gene>
<name>A0A1G6IIZ3_9EURY</name>
<evidence type="ECO:0000313" key="3">
    <source>
        <dbReference type="Proteomes" id="UP000324021"/>
    </source>
</evidence>
<evidence type="ECO:0000256" key="1">
    <source>
        <dbReference type="SAM" id="MobiDB-lite"/>
    </source>
</evidence>